<gene>
    <name evidence="1" type="ORF">GCM10022410_09940</name>
</gene>
<reference evidence="2" key="1">
    <citation type="journal article" date="2019" name="Int. J. Syst. Evol. Microbiol.">
        <title>The Global Catalogue of Microorganisms (GCM) 10K type strain sequencing project: providing services to taxonomists for standard genome sequencing and annotation.</title>
        <authorList>
            <consortium name="The Broad Institute Genomics Platform"/>
            <consortium name="The Broad Institute Genome Sequencing Center for Infectious Disease"/>
            <person name="Wu L."/>
            <person name="Ma J."/>
        </authorList>
    </citation>
    <scope>NUCLEOTIDE SEQUENCE [LARGE SCALE GENOMIC DNA]</scope>
    <source>
        <strain evidence="2">JCM 17250</strain>
    </source>
</reference>
<accession>A0ABP7VEC1</accession>
<evidence type="ECO:0000313" key="2">
    <source>
        <dbReference type="Proteomes" id="UP001501734"/>
    </source>
</evidence>
<dbReference type="RefSeq" id="WP_344910974.1">
    <property type="nucleotide sequence ID" value="NZ_BAABDL010000051.1"/>
</dbReference>
<organism evidence="1 2">
    <name type="scientific">Amphibacillus indicireducens</name>
    <dbReference type="NCBI Taxonomy" id="1076330"/>
    <lineage>
        <taxon>Bacteria</taxon>
        <taxon>Bacillati</taxon>
        <taxon>Bacillota</taxon>
        <taxon>Bacilli</taxon>
        <taxon>Bacillales</taxon>
        <taxon>Bacillaceae</taxon>
        <taxon>Amphibacillus</taxon>
    </lineage>
</organism>
<comment type="caution">
    <text evidence="1">The sequence shown here is derived from an EMBL/GenBank/DDBJ whole genome shotgun (WGS) entry which is preliminary data.</text>
</comment>
<protein>
    <submittedName>
        <fullName evidence="1">Uncharacterized protein</fullName>
    </submittedName>
</protein>
<proteinExistence type="predicted"/>
<dbReference type="EMBL" id="BAABDL010000051">
    <property type="protein sequence ID" value="GAA4065496.1"/>
    <property type="molecule type" value="Genomic_DNA"/>
</dbReference>
<dbReference type="Proteomes" id="UP001501734">
    <property type="component" value="Unassembled WGS sequence"/>
</dbReference>
<name>A0ABP7VEC1_9BACI</name>
<keyword evidence="2" id="KW-1185">Reference proteome</keyword>
<evidence type="ECO:0000313" key="1">
    <source>
        <dbReference type="EMBL" id="GAA4065496.1"/>
    </source>
</evidence>
<sequence>MSNYQSTIQLNQGQSISFKFKKPSIMSQLADTLSEQGIDAQVVKKIKICKGRDA</sequence>